<keyword evidence="2" id="KW-0472">Membrane</keyword>
<organism evidence="3 4">
    <name type="scientific">Luedemannella helvata</name>
    <dbReference type="NCBI Taxonomy" id="349315"/>
    <lineage>
        <taxon>Bacteria</taxon>
        <taxon>Bacillati</taxon>
        <taxon>Actinomycetota</taxon>
        <taxon>Actinomycetes</taxon>
        <taxon>Micromonosporales</taxon>
        <taxon>Micromonosporaceae</taxon>
        <taxon>Luedemannella</taxon>
    </lineage>
</organism>
<reference evidence="3 4" key="1">
    <citation type="journal article" date="2019" name="Int. J. Syst. Evol. Microbiol.">
        <title>The Global Catalogue of Microorganisms (GCM) 10K type strain sequencing project: providing services to taxonomists for standard genome sequencing and annotation.</title>
        <authorList>
            <consortium name="The Broad Institute Genomics Platform"/>
            <consortium name="The Broad Institute Genome Sequencing Center for Infectious Disease"/>
            <person name="Wu L."/>
            <person name="Ma J."/>
        </authorList>
    </citation>
    <scope>NUCLEOTIDE SEQUENCE [LARGE SCALE GENOMIC DNA]</scope>
    <source>
        <strain evidence="3 4">JCM 13249</strain>
    </source>
</reference>
<protein>
    <recommendedName>
        <fullName evidence="5">DUF4175 domain-containing protein</fullName>
    </recommendedName>
</protein>
<accession>A0ABN2JQA1</accession>
<sequence length="86" mass="8982">MNRHHTDAVSLTFGLIFLVIVVAWASGSYLDVSLPNLGWLLALALIGLGLLGVLLNLRPRRAPVTAPPTASAPEAAASADKPEPTD</sequence>
<evidence type="ECO:0000313" key="3">
    <source>
        <dbReference type="EMBL" id="GAA1735403.1"/>
    </source>
</evidence>
<dbReference type="EMBL" id="BAAALS010000001">
    <property type="protein sequence ID" value="GAA1735403.1"/>
    <property type="molecule type" value="Genomic_DNA"/>
</dbReference>
<keyword evidence="2" id="KW-0812">Transmembrane</keyword>
<evidence type="ECO:0000256" key="2">
    <source>
        <dbReference type="SAM" id="Phobius"/>
    </source>
</evidence>
<dbReference type="Proteomes" id="UP001500655">
    <property type="component" value="Unassembled WGS sequence"/>
</dbReference>
<evidence type="ECO:0000313" key="4">
    <source>
        <dbReference type="Proteomes" id="UP001500655"/>
    </source>
</evidence>
<keyword evidence="4" id="KW-1185">Reference proteome</keyword>
<keyword evidence="2" id="KW-1133">Transmembrane helix</keyword>
<feature type="region of interest" description="Disordered" evidence="1">
    <location>
        <begin position="64"/>
        <end position="86"/>
    </location>
</feature>
<proteinExistence type="predicted"/>
<dbReference type="RefSeq" id="WP_344075716.1">
    <property type="nucleotide sequence ID" value="NZ_BAAALS010000001.1"/>
</dbReference>
<evidence type="ECO:0000256" key="1">
    <source>
        <dbReference type="SAM" id="MobiDB-lite"/>
    </source>
</evidence>
<feature type="compositionally biased region" description="Low complexity" evidence="1">
    <location>
        <begin position="64"/>
        <end position="79"/>
    </location>
</feature>
<feature type="transmembrane region" description="Helical" evidence="2">
    <location>
        <begin position="7"/>
        <end position="25"/>
    </location>
</feature>
<name>A0ABN2JQA1_9ACTN</name>
<comment type="caution">
    <text evidence="3">The sequence shown here is derived from an EMBL/GenBank/DDBJ whole genome shotgun (WGS) entry which is preliminary data.</text>
</comment>
<evidence type="ECO:0008006" key="5">
    <source>
        <dbReference type="Google" id="ProtNLM"/>
    </source>
</evidence>
<gene>
    <name evidence="3" type="ORF">GCM10009681_02230</name>
</gene>
<feature type="transmembrane region" description="Helical" evidence="2">
    <location>
        <begin position="37"/>
        <end position="57"/>
    </location>
</feature>